<gene>
    <name evidence="4" type="ORF">SAMN05216246_11026</name>
</gene>
<accession>A0ABY1IEQ1</accession>
<organism evidence="4 5">
    <name type="scientific">Actinomyces denticolens</name>
    <dbReference type="NCBI Taxonomy" id="52767"/>
    <lineage>
        <taxon>Bacteria</taxon>
        <taxon>Bacillati</taxon>
        <taxon>Actinomycetota</taxon>
        <taxon>Actinomycetes</taxon>
        <taxon>Actinomycetales</taxon>
        <taxon>Actinomycetaceae</taxon>
        <taxon>Actinomyces</taxon>
    </lineage>
</organism>
<feature type="signal peptide" evidence="2">
    <location>
        <begin position="1"/>
        <end position="23"/>
    </location>
</feature>
<keyword evidence="2" id="KW-0732">Signal</keyword>
<comment type="caution">
    <text evidence="4">The sequence shown here is derived from an EMBL/GenBank/DDBJ whole genome shotgun (WGS) entry which is preliminary data.</text>
</comment>
<reference evidence="4 5" key="1">
    <citation type="submission" date="2016-11" db="EMBL/GenBank/DDBJ databases">
        <authorList>
            <person name="Varghese N."/>
            <person name="Submissions S."/>
        </authorList>
    </citation>
    <scope>NUCLEOTIDE SEQUENCE [LARGE SCALE GENOMIC DNA]</scope>
    <source>
        <strain evidence="4 5">PA</strain>
    </source>
</reference>
<evidence type="ECO:0000256" key="1">
    <source>
        <dbReference type="SAM" id="MobiDB-lite"/>
    </source>
</evidence>
<sequence>MNKTARALAVPTALLLAAGLAACGDAPVTTTSTPPPTAQATPSAEATPSAQESRAPGIPAVRATDKAGAGSTGMPGSGSKRSGIVHYTDIRVGDCFNDPDGDPDDVHNVELVSCDSPHIDEVYHTVILDDATYPTYPTASEWPNVLRSSCLDAFKTYVGIDRDSSTTYRTHAYNPSEQSWARGDRTISCLITSKDGNPLTGSAAGTKK</sequence>
<feature type="region of interest" description="Disordered" evidence="1">
    <location>
        <begin position="28"/>
        <end position="82"/>
    </location>
</feature>
<evidence type="ECO:0000313" key="4">
    <source>
        <dbReference type="EMBL" id="SHJ06831.1"/>
    </source>
</evidence>
<proteinExistence type="predicted"/>
<dbReference type="EMBL" id="FQYL01000010">
    <property type="protein sequence ID" value="SHJ06831.1"/>
    <property type="molecule type" value="Genomic_DNA"/>
</dbReference>
<dbReference type="RefSeq" id="WP_073453559.1">
    <property type="nucleotide sequence ID" value="NZ_BDIO01000006.1"/>
</dbReference>
<feature type="domain" description="Septum formation-related" evidence="3">
    <location>
        <begin position="93"/>
        <end position="196"/>
    </location>
</feature>
<dbReference type="PROSITE" id="PS51257">
    <property type="entry name" value="PROKAR_LIPOPROTEIN"/>
    <property type="match status" value="1"/>
</dbReference>
<name>A0ABY1IEQ1_9ACTO</name>
<evidence type="ECO:0000259" key="3">
    <source>
        <dbReference type="Pfam" id="PF13845"/>
    </source>
</evidence>
<evidence type="ECO:0000256" key="2">
    <source>
        <dbReference type="SAM" id="SignalP"/>
    </source>
</evidence>
<feature type="chain" id="PRO_5047428550" evidence="2">
    <location>
        <begin position="24"/>
        <end position="208"/>
    </location>
</feature>
<dbReference type="Pfam" id="PF13845">
    <property type="entry name" value="Septum_form"/>
    <property type="match status" value="1"/>
</dbReference>
<feature type="compositionally biased region" description="Low complexity" evidence="1">
    <location>
        <begin position="28"/>
        <end position="50"/>
    </location>
</feature>
<dbReference type="Proteomes" id="UP000184390">
    <property type="component" value="Unassembled WGS sequence"/>
</dbReference>
<dbReference type="InterPro" id="IPR026004">
    <property type="entry name" value="Septum_form"/>
</dbReference>
<keyword evidence="5" id="KW-1185">Reference proteome</keyword>
<protein>
    <submittedName>
        <fullName evidence="4">Septum formation</fullName>
    </submittedName>
</protein>
<evidence type="ECO:0000313" key="5">
    <source>
        <dbReference type="Proteomes" id="UP000184390"/>
    </source>
</evidence>